<feature type="compositionally biased region" description="Polar residues" evidence="1">
    <location>
        <begin position="77"/>
        <end position="91"/>
    </location>
</feature>
<evidence type="ECO:0000313" key="3">
    <source>
        <dbReference type="Proteomes" id="UP000250235"/>
    </source>
</evidence>
<name>A0A2Z7AUL3_9LAMI</name>
<sequence>MKSLLRYKEHIRSRLVKEKPAGQDIQEQIKEEGTISSKVMKCGRNLLYRGTLRSEDDEDQLKSSCKREQKKRALSGSMKQPAQVKTSSVQNRTKKCWQAG</sequence>
<feature type="region of interest" description="Disordered" evidence="1">
    <location>
        <begin position="55"/>
        <end position="100"/>
    </location>
</feature>
<organism evidence="2 3">
    <name type="scientific">Dorcoceras hygrometricum</name>
    <dbReference type="NCBI Taxonomy" id="472368"/>
    <lineage>
        <taxon>Eukaryota</taxon>
        <taxon>Viridiplantae</taxon>
        <taxon>Streptophyta</taxon>
        <taxon>Embryophyta</taxon>
        <taxon>Tracheophyta</taxon>
        <taxon>Spermatophyta</taxon>
        <taxon>Magnoliopsida</taxon>
        <taxon>eudicotyledons</taxon>
        <taxon>Gunneridae</taxon>
        <taxon>Pentapetalae</taxon>
        <taxon>asterids</taxon>
        <taxon>lamiids</taxon>
        <taxon>Lamiales</taxon>
        <taxon>Gesneriaceae</taxon>
        <taxon>Didymocarpoideae</taxon>
        <taxon>Trichosporeae</taxon>
        <taxon>Loxocarpinae</taxon>
        <taxon>Dorcoceras</taxon>
    </lineage>
</organism>
<reference evidence="2 3" key="1">
    <citation type="journal article" date="2015" name="Proc. Natl. Acad. Sci. U.S.A.">
        <title>The resurrection genome of Boea hygrometrica: A blueprint for survival of dehydration.</title>
        <authorList>
            <person name="Xiao L."/>
            <person name="Yang G."/>
            <person name="Zhang L."/>
            <person name="Yang X."/>
            <person name="Zhao S."/>
            <person name="Ji Z."/>
            <person name="Zhou Q."/>
            <person name="Hu M."/>
            <person name="Wang Y."/>
            <person name="Chen M."/>
            <person name="Xu Y."/>
            <person name="Jin H."/>
            <person name="Xiao X."/>
            <person name="Hu G."/>
            <person name="Bao F."/>
            <person name="Hu Y."/>
            <person name="Wan P."/>
            <person name="Li L."/>
            <person name="Deng X."/>
            <person name="Kuang T."/>
            <person name="Xiang C."/>
            <person name="Zhu J.K."/>
            <person name="Oliver M.J."/>
            <person name="He Y."/>
        </authorList>
    </citation>
    <scope>NUCLEOTIDE SEQUENCE [LARGE SCALE GENOMIC DNA]</scope>
    <source>
        <strain evidence="3">cv. XS01</strain>
    </source>
</reference>
<protein>
    <submittedName>
        <fullName evidence="2">Mechanosensitive ion channel protein 2, chloroplastic-like</fullName>
    </submittedName>
</protein>
<gene>
    <name evidence="2" type="ORF">F511_14578</name>
</gene>
<proteinExistence type="predicted"/>
<dbReference type="EMBL" id="KV013969">
    <property type="protein sequence ID" value="KZV23027.1"/>
    <property type="molecule type" value="Genomic_DNA"/>
</dbReference>
<dbReference type="AlphaFoldDB" id="A0A2Z7AUL3"/>
<evidence type="ECO:0000256" key="1">
    <source>
        <dbReference type="SAM" id="MobiDB-lite"/>
    </source>
</evidence>
<evidence type="ECO:0000313" key="2">
    <source>
        <dbReference type="EMBL" id="KZV23027.1"/>
    </source>
</evidence>
<keyword evidence="3" id="KW-1185">Reference proteome</keyword>
<accession>A0A2Z7AUL3</accession>
<dbReference type="Proteomes" id="UP000250235">
    <property type="component" value="Unassembled WGS sequence"/>
</dbReference>